<dbReference type="AlphaFoldDB" id="A0ABD6FIS7"/>
<protein>
    <recommendedName>
        <fullName evidence="3">ESX-1 secretion-associated protein</fullName>
    </recommendedName>
</protein>
<organism evidence="1 2">
    <name type="scientific">Thermocrispum agreste</name>
    <dbReference type="NCBI Taxonomy" id="37925"/>
    <lineage>
        <taxon>Bacteria</taxon>
        <taxon>Bacillati</taxon>
        <taxon>Actinomycetota</taxon>
        <taxon>Actinomycetes</taxon>
        <taxon>Pseudonocardiales</taxon>
        <taxon>Pseudonocardiaceae</taxon>
        <taxon>Thermocrispum</taxon>
    </lineage>
</organism>
<gene>
    <name evidence="1" type="ORF">DIU77_011005</name>
</gene>
<evidence type="ECO:0000313" key="2">
    <source>
        <dbReference type="Proteomes" id="UP000249324"/>
    </source>
</evidence>
<accession>A0ABD6FIS7</accession>
<proteinExistence type="predicted"/>
<name>A0ABD6FIS7_9PSEU</name>
<evidence type="ECO:0000313" key="1">
    <source>
        <dbReference type="EMBL" id="MFO7192759.1"/>
    </source>
</evidence>
<sequence>MSTQVSDAVVEQQASKYETSMAELDSFLERANSHAKSLVDNSPADLTVALQDVCEQWCNNTKNTVLMHMQDMAKYIRKAKDDLLEMDKQNSVEILNLPLPTSQFLGG</sequence>
<dbReference type="Proteomes" id="UP000249324">
    <property type="component" value="Unassembled WGS sequence"/>
</dbReference>
<evidence type="ECO:0008006" key="3">
    <source>
        <dbReference type="Google" id="ProtNLM"/>
    </source>
</evidence>
<dbReference type="EMBL" id="QGUI02000127">
    <property type="protein sequence ID" value="MFO7192759.1"/>
    <property type="molecule type" value="Genomic_DNA"/>
</dbReference>
<comment type="caution">
    <text evidence="1">The sequence shown here is derived from an EMBL/GenBank/DDBJ whole genome shotgun (WGS) entry which is preliminary data.</text>
</comment>
<reference evidence="1 2" key="1">
    <citation type="journal article" date="2021" name="BMC Genomics">
        <title>Genome-resolved metagenome and metatranscriptome analyses of thermophilic composting reveal key bacterial players and their metabolic interactions.</title>
        <authorList>
            <person name="Braga L.P.P."/>
            <person name="Pereira R.V."/>
            <person name="Martins L.F."/>
            <person name="Moura L.M.S."/>
            <person name="Sanchez F.B."/>
            <person name="Patane J.S.L."/>
            <person name="da Silva A.M."/>
            <person name="Setubal J.C."/>
        </authorList>
    </citation>
    <scope>NUCLEOTIDE SEQUENCE [LARGE SCALE GENOMIC DNA]</scope>
    <source>
        <strain evidence="1">ZC4RG45</strain>
    </source>
</reference>